<feature type="compositionally biased region" description="Acidic residues" evidence="1">
    <location>
        <begin position="72"/>
        <end position="83"/>
    </location>
</feature>
<evidence type="ECO:0000313" key="2">
    <source>
        <dbReference type="EMBL" id="CAD7236626.1"/>
    </source>
</evidence>
<reference evidence="2" key="1">
    <citation type="submission" date="2020-11" db="EMBL/GenBank/DDBJ databases">
        <authorList>
            <person name="Tran Van P."/>
        </authorList>
    </citation>
    <scope>NUCLEOTIDE SEQUENCE</scope>
</reference>
<organism evidence="2">
    <name type="scientific">Cyprideis torosa</name>
    <dbReference type="NCBI Taxonomy" id="163714"/>
    <lineage>
        <taxon>Eukaryota</taxon>
        <taxon>Metazoa</taxon>
        <taxon>Ecdysozoa</taxon>
        <taxon>Arthropoda</taxon>
        <taxon>Crustacea</taxon>
        <taxon>Oligostraca</taxon>
        <taxon>Ostracoda</taxon>
        <taxon>Podocopa</taxon>
        <taxon>Podocopida</taxon>
        <taxon>Cytherocopina</taxon>
        <taxon>Cytheroidea</taxon>
        <taxon>Cytherideidae</taxon>
        <taxon>Cyprideis</taxon>
    </lineage>
</organism>
<sequence>MTKGSRENAWASGRLPHTLGTTSSASKSQPKKRNPQGRSSDGAASKPKKFEDACAEIQSSIKNYLEKHNDDEMFSSDEEDETPLDQRKAIIDQLTRNFVSGGGDLDRTTQYLENSWSADSCACLICIAVVKKTDSVRDPSG</sequence>
<dbReference type="EMBL" id="OB680527">
    <property type="protein sequence ID" value="CAD7236626.1"/>
    <property type="molecule type" value="Genomic_DNA"/>
</dbReference>
<feature type="region of interest" description="Disordered" evidence="1">
    <location>
        <begin position="1"/>
        <end position="52"/>
    </location>
</feature>
<protein>
    <submittedName>
        <fullName evidence="2">Uncharacterized protein</fullName>
    </submittedName>
</protein>
<evidence type="ECO:0000256" key="1">
    <source>
        <dbReference type="SAM" id="MobiDB-lite"/>
    </source>
</evidence>
<gene>
    <name evidence="2" type="ORF">CTOB1V02_LOCUS14441</name>
</gene>
<feature type="region of interest" description="Disordered" evidence="1">
    <location>
        <begin position="66"/>
        <end position="87"/>
    </location>
</feature>
<feature type="compositionally biased region" description="Polar residues" evidence="1">
    <location>
        <begin position="19"/>
        <end position="28"/>
    </location>
</feature>
<name>A0A7R8WRR1_9CRUS</name>
<proteinExistence type="predicted"/>
<feature type="non-terminal residue" evidence="2">
    <location>
        <position position="1"/>
    </location>
</feature>
<dbReference type="OrthoDB" id="536399at2759"/>
<accession>A0A7R8WRR1</accession>
<dbReference type="AlphaFoldDB" id="A0A7R8WRR1"/>